<evidence type="ECO:0000313" key="4">
    <source>
        <dbReference type="EMBL" id="RDK06384.1"/>
    </source>
</evidence>
<comment type="caution">
    <text evidence="4">The sequence shown here is derived from an EMBL/GenBank/DDBJ whole genome shotgun (WGS) entry which is preliminary data.</text>
</comment>
<dbReference type="PANTHER" id="PTHR46268">
    <property type="entry name" value="STRESS RESPONSE PROTEIN NHAX"/>
    <property type="match status" value="1"/>
</dbReference>
<dbReference type="AlphaFoldDB" id="A0A370NLA6"/>
<dbReference type="PIRSF" id="PIRSF006276">
    <property type="entry name" value="UspA"/>
    <property type="match status" value="1"/>
</dbReference>
<dbReference type="EMBL" id="QKWJ01000064">
    <property type="protein sequence ID" value="RDK06384.1"/>
    <property type="molecule type" value="Genomic_DNA"/>
</dbReference>
<dbReference type="CDD" id="cd00293">
    <property type="entry name" value="USP-like"/>
    <property type="match status" value="1"/>
</dbReference>
<dbReference type="Pfam" id="PF00582">
    <property type="entry name" value="Usp"/>
    <property type="match status" value="1"/>
</dbReference>
<dbReference type="InterPro" id="IPR006015">
    <property type="entry name" value="Universal_stress_UspA"/>
</dbReference>
<evidence type="ECO:0000259" key="3">
    <source>
        <dbReference type="Pfam" id="PF00582"/>
    </source>
</evidence>
<keyword evidence="5" id="KW-1185">Reference proteome</keyword>
<sequence length="151" mass="16098">MYQTILVAIDGSDCGNRALDEAIRLAALCKATLEIVHVVDNSYLMYDMGYGNLADLRPALIEGGRKLLAEAEARARAGHVACHTQLVDEVLTLGDIATSINGEAQRTHAGLVVVGTHGRRGVRRLVMGSVAEGLVRESKVPVLLVRTPQAA</sequence>
<gene>
    <name evidence="4" type="ORF">DN412_31690</name>
</gene>
<dbReference type="InterPro" id="IPR006016">
    <property type="entry name" value="UspA"/>
</dbReference>
<dbReference type="Gene3D" id="3.40.50.620">
    <property type="entry name" value="HUPs"/>
    <property type="match status" value="1"/>
</dbReference>
<evidence type="ECO:0000256" key="1">
    <source>
        <dbReference type="ARBA" id="ARBA00008791"/>
    </source>
</evidence>
<comment type="similarity">
    <text evidence="1 2">Belongs to the universal stress protein A family.</text>
</comment>
<dbReference type="RefSeq" id="WP_115215198.1">
    <property type="nucleotide sequence ID" value="NZ_QKWJ01000064.1"/>
</dbReference>
<evidence type="ECO:0000313" key="5">
    <source>
        <dbReference type="Proteomes" id="UP000255165"/>
    </source>
</evidence>
<organism evidence="4 5">
    <name type="scientific">Cupriavidus lacunae</name>
    <dbReference type="NCBI Taxonomy" id="2666307"/>
    <lineage>
        <taxon>Bacteria</taxon>
        <taxon>Pseudomonadati</taxon>
        <taxon>Pseudomonadota</taxon>
        <taxon>Betaproteobacteria</taxon>
        <taxon>Burkholderiales</taxon>
        <taxon>Burkholderiaceae</taxon>
        <taxon>Cupriavidus</taxon>
    </lineage>
</organism>
<keyword evidence="2" id="KW-0963">Cytoplasm</keyword>
<dbReference type="InterPro" id="IPR014729">
    <property type="entry name" value="Rossmann-like_a/b/a_fold"/>
</dbReference>
<reference evidence="5" key="1">
    <citation type="submission" date="2018-06" db="EMBL/GenBank/DDBJ databases">
        <authorList>
            <person name="Feng T."/>
            <person name="Jeon C.O."/>
        </authorList>
    </citation>
    <scope>NUCLEOTIDE SEQUENCE [LARGE SCALE GENOMIC DNA]</scope>
    <source>
        <strain evidence="5">S23</strain>
    </source>
</reference>
<dbReference type="Proteomes" id="UP000255165">
    <property type="component" value="Unassembled WGS sequence"/>
</dbReference>
<protein>
    <recommendedName>
        <fullName evidence="2">Universal stress protein</fullName>
    </recommendedName>
</protein>
<dbReference type="SUPFAM" id="SSF52402">
    <property type="entry name" value="Adenine nucleotide alpha hydrolases-like"/>
    <property type="match status" value="1"/>
</dbReference>
<dbReference type="PRINTS" id="PR01438">
    <property type="entry name" value="UNVRSLSTRESS"/>
</dbReference>
<dbReference type="PANTHER" id="PTHR46268:SF15">
    <property type="entry name" value="UNIVERSAL STRESS PROTEIN HP_0031"/>
    <property type="match status" value="1"/>
</dbReference>
<dbReference type="GO" id="GO:0005737">
    <property type="term" value="C:cytoplasm"/>
    <property type="evidence" value="ECO:0007669"/>
    <property type="project" value="UniProtKB-SubCell"/>
</dbReference>
<comment type="subcellular location">
    <subcellularLocation>
        <location evidence="2">Cytoplasm</location>
    </subcellularLocation>
</comment>
<accession>A0A370NLA6</accession>
<proteinExistence type="inferred from homology"/>
<feature type="domain" description="UspA" evidence="3">
    <location>
        <begin position="1"/>
        <end position="146"/>
    </location>
</feature>
<evidence type="ECO:0000256" key="2">
    <source>
        <dbReference type="PIRNR" id="PIRNR006276"/>
    </source>
</evidence>
<name>A0A370NLA6_9BURK</name>